<keyword evidence="5" id="KW-0597">Phosphoprotein</keyword>
<dbReference type="GO" id="GO:0000155">
    <property type="term" value="F:phosphorelay sensor kinase activity"/>
    <property type="evidence" value="ECO:0007669"/>
    <property type="project" value="InterPro"/>
</dbReference>
<evidence type="ECO:0000256" key="4">
    <source>
        <dbReference type="ARBA" id="ARBA00022475"/>
    </source>
</evidence>
<keyword evidence="11 14" id="KW-1133">Transmembrane helix</keyword>
<dbReference type="STRING" id="417373.GCA_001570685_00186"/>
<keyword evidence="6" id="KW-0808">Transferase</keyword>
<evidence type="ECO:0000256" key="11">
    <source>
        <dbReference type="ARBA" id="ARBA00022989"/>
    </source>
</evidence>
<dbReference type="GO" id="GO:0005886">
    <property type="term" value="C:plasma membrane"/>
    <property type="evidence" value="ECO:0007669"/>
    <property type="project" value="UniProtKB-SubCell"/>
</dbReference>
<keyword evidence="4" id="KW-1003">Cell membrane</keyword>
<dbReference type="InterPro" id="IPR003594">
    <property type="entry name" value="HATPase_dom"/>
</dbReference>
<keyword evidence="13 14" id="KW-0472">Membrane</keyword>
<comment type="catalytic activity">
    <reaction evidence="1">
        <text>ATP + protein L-histidine = ADP + protein N-phospho-L-histidine.</text>
        <dbReference type="EC" id="2.7.13.3"/>
    </reaction>
</comment>
<dbReference type="PATRIC" id="fig|1423742.4.peg.1102"/>
<proteinExistence type="predicted"/>
<dbReference type="InterPro" id="IPR036097">
    <property type="entry name" value="HisK_dim/P_sf"/>
</dbReference>
<evidence type="ECO:0000313" key="16">
    <source>
        <dbReference type="EMBL" id="KRL95013.1"/>
    </source>
</evidence>
<dbReference type="InterPro" id="IPR050398">
    <property type="entry name" value="HssS/ArlS-like"/>
</dbReference>
<dbReference type="Gene3D" id="3.30.565.10">
    <property type="entry name" value="Histidine kinase-like ATPase, C-terminal domain"/>
    <property type="match status" value="1"/>
</dbReference>
<dbReference type="Proteomes" id="UP000051084">
    <property type="component" value="Unassembled WGS sequence"/>
</dbReference>
<gene>
    <name evidence="16" type="ORF">FC21_GL001060</name>
</gene>
<dbReference type="EMBL" id="AZGC01000026">
    <property type="protein sequence ID" value="KRL95013.1"/>
    <property type="molecule type" value="Genomic_DNA"/>
</dbReference>
<evidence type="ECO:0000313" key="17">
    <source>
        <dbReference type="Proteomes" id="UP000051084"/>
    </source>
</evidence>
<dbReference type="PANTHER" id="PTHR45528">
    <property type="entry name" value="SENSOR HISTIDINE KINASE CPXA"/>
    <property type="match status" value="1"/>
</dbReference>
<dbReference type="Gene3D" id="1.10.287.130">
    <property type="match status" value="1"/>
</dbReference>
<dbReference type="InterPro" id="IPR003661">
    <property type="entry name" value="HisK_dim/P_dom"/>
</dbReference>
<dbReference type="PROSITE" id="PS50109">
    <property type="entry name" value="HIS_KIN"/>
    <property type="match status" value="1"/>
</dbReference>
<feature type="transmembrane region" description="Helical" evidence="14">
    <location>
        <begin position="9"/>
        <end position="34"/>
    </location>
</feature>
<keyword evidence="17" id="KW-1185">Reference proteome</keyword>
<evidence type="ECO:0000259" key="15">
    <source>
        <dbReference type="PROSITE" id="PS50109"/>
    </source>
</evidence>
<feature type="transmembrane region" description="Helical" evidence="14">
    <location>
        <begin position="162"/>
        <end position="186"/>
    </location>
</feature>
<dbReference type="AlphaFoldDB" id="A0A0R1UVT5"/>
<dbReference type="InterPro" id="IPR005467">
    <property type="entry name" value="His_kinase_dom"/>
</dbReference>
<sequence length="411" mass="46362">MIKRLRQTFIITASAALLLVMLIMGGAIVGIANWKTETRAEQIMTILAQHNGELSHAQATQLAHQKLGKDFTANNVFQYRYVIASETSDHQLGMIDQANFPNLPREIIATLVKRAQQTPDNHGVLLLGKTQYRFQKLTGQPTRYLFLDQTAIAQTQRDLTRFSVLIGLICWIIFTIVIILIANRVLQPIIAAEQRQKRFITNAGHELKTPLAIISANNEMAEMLDGQTEWTTNNTQQIKRLTRLINNLINLARLDEDPEIKLTKIDASSLVNQVVNDFKPLLENQGLKLNYQVNQGVKVLANANYYTELCNILLDNAVKYCDQNGTVTVTLTKHSRGSELVIGNTYQAGANQDYTEFFDRFYRQDTAHQIDGPAGFGIGLSMAQNLATIFQAKLAVTYQHQQIFFHVKFRS</sequence>
<dbReference type="PANTHER" id="PTHR45528:SF1">
    <property type="entry name" value="SENSOR HISTIDINE KINASE CPXA"/>
    <property type="match status" value="1"/>
</dbReference>
<evidence type="ECO:0000256" key="8">
    <source>
        <dbReference type="ARBA" id="ARBA00022741"/>
    </source>
</evidence>
<dbReference type="SMART" id="SM00388">
    <property type="entry name" value="HisKA"/>
    <property type="match status" value="1"/>
</dbReference>
<evidence type="ECO:0000256" key="13">
    <source>
        <dbReference type="ARBA" id="ARBA00023136"/>
    </source>
</evidence>
<dbReference type="SUPFAM" id="SSF55874">
    <property type="entry name" value="ATPase domain of HSP90 chaperone/DNA topoisomerase II/histidine kinase"/>
    <property type="match status" value="1"/>
</dbReference>
<evidence type="ECO:0000256" key="3">
    <source>
        <dbReference type="ARBA" id="ARBA00012438"/>
    </source>
</evidence>
<accession>A0A0R1UVT5</accession>
<dbReference type="InterPro" id="IPR036890">
    <property type="entry name" value="HATPase_C_sf"/>
</dbReference>
<reference evidence="16 17" key="1">
    <citation type="journal article" date="2015" name="Genome Announc.">
        <title>Expanding the biotechnology potential of lactobacilli through comparative genomics of 213 strains and associated genera.</title>
        <authorList>
            <person name="Sun Z."/>
            <person name="Harris H.M."/>
            <person name="McCann A."/>
            <person name="Guo C."/>
            <person name="Argimon S."/>
            <person name="Zhang W."/>
            <person name="Yang X."/>
            <person name="Jeffery I.B."/>
            <person name="Cooney J.C."/>
            <person name="Kagawa T.F."/>
            <person name="Liu W."/>
            <person name="Song Y."/>
            <person name="Salvetti E."/>
            <person name="Wrobel A."/>
            <person name="Rasinkangas P."/>
            <person name="Parkhill J."/>
            <person name="Rea M.C."/>
            <person name="O'Sullivan O."/>
            <person name="Ritari J."/>
            <person name="Douillard F.P."/>
            <person name="Paul Ross R."/>
            <person name="Yang R."/>
            <person name="Briner A.E."/>
            <person name="Felis G.E."/>
            <person name="de Vos W.M."/>
            <person name="Barrangou R."/>
            <person name="Klaenhammer T.R."/>
            <person name="Caufield P.W."/>
            <person name="Cui Y."/>
            <person name="Zhang H."/>
            <person name="O'Toole P.W."/>
        </authorList>
    </citation>
    <scope>NUCLEOTIDE SEQUENCE [LARGE SCALE GENOMIC DNA]</scope>
    <source>
        <strain evidence="16 17">DSM 18793</strain>
    </source>
</reference>
<comment type="caution">
    <text evidence="16">The sequence shown here is derived from an EMBL/GenBank/DDBJ whole genome shotgun (WGS) entry which is preliminary data.</text>
</comment>
<keyword evidence="9 16" id="KW-0418">Kinase</keyword>
<dbReference type="SMART" id="SM00387">
    <property type="entry name" value="HATPase_c"/>
    <property type="match status" value="1"/>
</dbReference>
<dbReference type="SUPFAM" id="SSF47384">
    <property type="entry name" value="Homodimeric domain of signal transducing histidine kinase"/>
    <property type="match status" value="1"/>
</dbReference>
<keyword evidence="12" id="KW-0902">Two-component regulatory system</keyword>
<feature type="domain" description="Histidine kinase" evidence="15">
    <location>
        <begin position="202"/>
        <end position="411"/>
    </location>
</feature>
<evidence type="ECO:0000256" key="14">
    <source>
        <dbReference type="SAM" id="Phobius"/>
    </source>
</evidence>
<protein>
    <recommendedName>
        <fullName evidence="3">histidine kinase</fullName>
        <ecNumber evidence="3">2.7.13.3</ecNumber>
    </recommendedName>
</protein>
<keyword evidence="10" id="KW-0067">ATP-binding</keyword>
<evidence type="ECO:0000256" key="12">
    <source>
        <dbReference type="ARBA" id="ARBA00023012"/>
    </source>
</evidence>
<dbReference type="EC" id="2.7.13.3" evidence="3"/>
<dbReference type="Pfam" id="PF02518">
    <property type="entry name" value="HATPase_c"/>
    <property type="match status" value="1"/>
</dbReference>
<keyword evidence="8" id="KW-0547">Nucleotide-binding</keyword>
<evidence type="ECO:0000256" key="5">
    <source>
        <dbReference type="ARBA" id="ARBA00022553"/>
    </source>
</evidence>
<evidence type="ECO:0000256" key="2">
    <source>
        <dbReference type="ARBA" id="ARBA00004651"/>
    </source>
</evidence>
<dbReference type="Pfam" id="PF00512">
    <property type="entry name" value="HisKA"/>
    <property type="match status" value="1"/>
</dbReference>
<organism evidence="16 17">
    <name type="scientific">Limosilactobacillus equigenerosi DSM 18793 = JCM 14505</name>
    <dbReference type="NCBI Taxonomy" id="1423742"/>
    <lineage>
        <taxon>Bacteria</taxon>
        <taxon>Bacillati</taxon>
        <taxon>Bacillota</taxon>
        <taxon>Bacilli</taxon>
        <taxon>Lactobacillales</taxon>
        <taxon>Lactobacillaceae</taxon>
        <taxon>Limosilactobacillus</taxon>
    </lineage>
</organism>
<keyword evidence="7 14" id="KW-0812">Transmembrane</keyword>
<name>A0A0R1UVT5_9LACO</name>
<evidence type="ECO:0000256" key="7">
    <source>
        <dbReference type="ARBA" id="ARBA00022692"/>
    </source>
</evidence>
<evidence type="ECO:0000256" key="6">
    <source>
        <dbReference type="ARBA" id="ARBA00022679"/>
    </source>
</evidence>
<dbReference type="GO" id="GO:0005524">
    <property type="term" value="F:ATP binding"/>
    <property type="evidence" value="ECO:0007669"/>
    <property type="project" value="UniProtKB-KW"/>
</dbReference>
<dbReference type="CDD" id="cd00082">
    <property type="entry name" value="HisKA"/>
    <property type="match status" value="1"/>
</dbReference>
<evidence type="ECO:0000256" key="10">
    <source>
        <dbReference type="ARBA" id="ARBA00022840"/>
    </source>
</evidence>
<comment type="subcellular location">
    <subcellularLocation>
        <location evidence="2">Cell membrane</location>
        <topology evidence="2">Multi-pass membrane protein</topology>
    </subcellularLocation>
</comment>
<evidence type="ECO:0000256" key="9">
    <source>
        <dbReference type="ARBA" id="ARBA00022777"/>
    </source>
</evidence>
<evidence type="ECO:0000256" key="1">
    <source>
        <dbReference type="ARBA" id="ARBA00000085"/>
    </source>
</evidence>